<feature type="domain" description="Tyrosine specific protein phosphatases" evidence="11">
    <location>
        <begin position="95"/>
        <end position="166"/>
    </location>
</feature>
<gene>
    <name evidence="12" type="ORF">PBRASI_LOCUS9137</name>
</gene>
<evidence type="ECO:0000256" key="6">
    <source>
        <dbReference type="ARBA" id="ARBA00023157"/>
    </source>
</evidence>
<accession>A0A9N9D8B3</accession>
<organism evidence="12 13">
    <name type="scientific">Paraglomus brasilianum</name>
    <dbReference type="NCBI Taxonomy" id="144538"/>
    <lineage>
        <taxon>Eukaryota</taxon>
        <taxon>Fungi</taxon>
        <taxon>Fungi incertae sedis</taxon>
        <taxon>Mucoromycota</taxon>
        <taxon>Glomeromycotina</taxon>
        <taxon>Glomeromycetes</taxon>
        <taxon>Paraglomerales</taxon>
        <taxon>Paraglomeraceae</taxon>
        <taxon>Paraglomus</taxon>
    </lineage>
</organism>
<proteinExistence type="inferred from homology"/>
<protein>
    <recommendedName>
        <fullName evidence="2">protein-tyrosine-phosphatase</fullName>
        <ecNumber evidence="2">3.1.3.48</ecNumber>
    </recommendedName>
</protein>
<keyword evidence="4" id="KW-0378">Hydrolase</keyword>
<keyword evidence="5" id="KW-0904">Protein phosphatase</keyword>
<evidence type="ECO:0000256" key="9">
    <source>
        <dbReference type="ARBA" id="ARBA00051722"/>
    </source>
</evidence>
<dbReference type="InterPro" id="IPR029021">
    <property type="entry name" value="Prot-tyrosine_phosphatase-like"/>
</dbReference>
<evidence type="ECO:0000256" key="8">
    <source>
        <dbReference type="ARBA" id="ARBA00023289"/>
    </source>
</evidence>
<dbReference type="Proteomes" id="UP000789739">
    <property type="component" value="Unassembled WGS sequence"/>
</dbReference>
<dbReference type="InterPro" id="IPR000387">
    <property type="entry name" value="Tyr_Pase_dom"/>
</dbReference>
<sequence>MNGYRNSGSSVAVQMRSTIHPPTFVEYEGLRFLIADAPSDNNLIHYIKSFEEYNVTDVVRVCEPTYNVAPLEERDIRVHDWVFGDGEAPPTQIVSEWLNLVNRRFSQKCSDETKRPTIACHCVAGLGRAPVLVAIALIEAGMSALDSVSFIRERRHGAINNRQLKYLESYKKRPKPFPCVIC</sequence>
<evidence type="ECO:0000256" key="1">
    <source>
        <dbReference type="ARBA" id="ARBA00009580"/>
    </source>
</evidence>
<comment type="catalytic activity">
    <reaction evidence="9">
        <text>O-phospho-L-tyrosyl-[protein] + H2O = L-tyrosyl-[protein] + phosphate</text>
        <dbReference type="Rhea" id="RHEA:10684"/>
        <dbReference type="Rhea" id="RHEA-COMP:10136"/>
        <dbReference type="Rhea" id="RHEA-COMP:20101"/>
        <dbReference type="ChEBI" id="CHEBI:15377"/>
        <dbReference type="ChEBI" id="CHEBI:43474"/>
        <dbReference type="ChEBI" id="CHEBI:46858"/>
        <dbReference type="ChEBI" id="CHEBI:61978"/>
        <dbReference type="EC" id="3.1.3.48"/>
    </reaction>
</comment>
<dbReference type="OrthoDB" id="5632at2759"/>
<dbReference type="EC" id="3.1.3.48" evidence="2"/>
<dbReference type="FunFam" id="3.90.190.10:FF:000086">
    <property type="entry name" value="Protein tyrosine phosphatase-like protein"/>
    <property type="match status" value="1"/>
</dbReference>
<dbReference type="InterPro" id="IPR050561">
    <property type="entry name" value="PTP"/>
</dbReference>
<keyword evidence="8" id="KW-0636">Prenylation</keyword>
<dbReference type="InterPro" id="IPR000242">
    <property type="entry name" value="PTP_cat"/>
</dbReference>
<evidence type="ECO:0000313" key="12">
    <source>
        <dbReference type="EMBL" id="CAG8628857.1"/>
    </source>
</evidence>
<comment type="caution">
    <text evidence="12">The sequence shown here is derived from an EMBL/GenBank/DDBJ whole genome shotgun (WGS) entry which is preliminary data.</text>
</comment>
<evidence type="ECO:0000256" key="4">
    <source>
        <dbReference type="ARBA" id="ARBA00022801"/>
    </source>
</evidence>
<dbReference type="GO" id="GO:0004725">
    <property type="term" value="F:protein tyrosine phosphatase activity"/>
    <property type="evidence" value="ECO:0007669"/>
    <property type="project" value="UniProtKB-EC"/>
</dbReference>
<dbReference type="Gene3D" id="3.90.190.10">
    <property type="entry name" value="Protein tyrosine phosphatase superfamily"/>
    <property type="match status" value="1"/>
</dbReference>
<dbReference type="PROSITE" id="PS50056">
    <property type="entry name" value="TYR_PHOSPHATASE_2"/>
    <property type="match status" value="1"/>
</dbReference>
<keyword evidence="3" id="KW-0488">Methylation</keyword>
<name>A0A9N9D8B3_9GLOM</name>
<reference evidence="12" key="1">
    <citation type="submission" date="2021-06" db="EMBL/GenBank/DDBJ databases">
        <authorList>
            <person name="Kallberg Y."/>
            <person name="Tangrot J."/>
            <person name="Rosling A."/>
        </authorList>
    </citation>
    <scope>NUCLEOTIDE SEQUENCE</scope>
    <source>
        <strain evidence="12">BR232B</strain>
    </source>
</reference>
<dbReference type="InterPro" id="IPR003595">
    <property type="entry name" value="Tyr_Pase_cat"/>
</dbReference>
<dbReference type="GO" id="GO:0005737">
    <property type="term" value="C:cytoplasm"/>
    <property type="evidence" value="ECO:0007669"/>
    <property type="project" value="UniProtKB-ARBA"/>
</dbReference>
<dbReference type="InterPro" id="IPR020422">
    <property type="entry name" value="TYR_PHOSPHATASE_DUAL_dom"/>
</dbReference>
<evidence type="ECO:0000256" key="7">
    <source>
        <dbReference type="ARBA" id="ARBA00023288"/>
    </source>
</evidence>
<comment type="similarity">
    <text evidence="1">Belongs to the protein-tyrosine phosphatase family.</text>
</comment>
<dbReference type="Pfam" id="PF00102">
    <property type="entry name" value="Y_phosphatase"/>
    <property type="match status" value="1"/>
</dbReference>
<keyword evidence="13" id="KW-1185">Reference proteome</keyword>
<evidence type="ECO:0000256" key="2">
    <source>
        <dbReference type="ARBA" id="ARBA00013064"/>
    </source>
</evidence>
<dbReference type="CDD" id="cd14500">
    <property type="entry name" value="PTP-IVa"/>
    <property type="match status" value="1"/>
</dbReference>
<dbReference type="AlphaFoldDB" id="A0A9N9D8B3"/>
<dbReference type="SMART" id="SM00404">
    <property type="entry name" value="PTPc_motif"/>
    <property type="match status" value="1"/>
</dbReference>
<evidence type="ECO:0000256" key="5">
    <source>
        <dbReference type="ARBA" id="ARBA00022912"/>
    </source>
</evidence>
<dbReference type="PANTHER" id="PTHR23339">
    <property type="entry name" value="TYROSINE SPECIFIC PROTEIN PHOSPHATASE AND DUAL SPECIFICITY PROTEIN PHOSPHATASE"/>
    <property type="match status" value="1"/>
</dbReference>
<evidence type="ECO:0000256" key="3">
    <source>
        <dbReference type="ARBA" id="ARBA00022481"/>
    </source>
</evidence>
<feature type="domain" description="Tyrosine-protein phosphatase" evidence="10">
    <location>
        <begin position="23"/>
        <end position="179"/>
    </location>
</feature>
<evidence type="ECO:0000259" key="11">
    <source>
        <dbReference type="PROSITE" id="PS50056"/>
    </source>
</evidence>
<evidence type="ECO:0000313" key="13">
    <source>
        <dbReference type="Proteomes" id="UP000789739"/>
    </source>
</evidence>
<dbReference type="EMBL" id="CAJVPI010001856">
    <property type="protein sequence ID" value="CAG8628857.1"/>
    <property type="molecule type" value="Genomic_DNA"/>
</dbReference>
<dbReference type="SUPFAM" id="SSF52799">
    <property type="entry name" value="(Phosphotyrosine protein) phosphatases II"/>
    <property type="match status" value="1"/>
</dbReference>
<evidence type="ECO:0000259" key="10">
    <source>
        <dbReference type="PROSITE" id="PS50054"/>
    </source>
</evidence>
<dbReference type="PROSITE" id="PS50054">
    <property type="entry name" value="TYR_PHOSPHATASE_DUAL"/>
    <property type="match status" value="1"/>
</dbReference>
<keyword evidence="6" id="KW-1015">Disulfide bond</keyword>
<keyword evidence="7" id="KW-0449">Lipoprotein</keyword>